<evidence type="ECO:0000256" key="1">
    <source>
        <dbReference type="SAM" id="MobiDB-lite"/>
    </source>
</evidence>
<dbReference type="SUPFAM" id="SSF55797">
    <property type="entry name" value="PR-1-like"/>
    <property type="match status" value="1"/>
</dbReference>
<dbReference type="InterPro" id="IPR035940">
    <property type="entry name" value="CAP_sf"/>
</dbReference>
<evidence type="ECO:0000313" key="4">
    <source>
        <dbReference type="EMBL" id="KAF9692438.1"/>
    </source>
</evidence>
<name>A0A8H7MEW2_9PLEO</name>
<dbReference type="PANTHER" id="PTHR10334">
    <property type="entry name" value="CYSTEINE-RICH SECRETORY PROTEIN-RELATED"/>
    <property type="match status" value="1"/>
</dbReference>
<dbReference type="OrthoDB" id="337038at2759"/>
<comment type="caution">
    <text evidence="4">The sequence shown here is derived from an EMBL/GenBank/DDBJ whole genome shotgun (WGS) entry which is preliminary data.</text>
</comment>
<dbReference type="InterPro" id="IPR001283">
    <property type="entry name" value="CRISP-related"/>
</dbReference>
<gene>
    <name evidence="4" type="ORF">EKO04_009782</name>
</gene>
<evidence type="ECO:0000256" key="2">
    <source>
        <dbReference type="SAM" id="SignalP"/>
    </source>
</evidence>
<proteinExistence type="predicted"/>
<feature type="region of interest" description="Disordered" evidence="1">
    <location>
        <begin position="76"/>
        <end position="98"/>
    </location>
</feature>
<protein>
    <recommendedName>
        <fullName evidence="3">SCP domain-containing protein</fullName>
    </recommendedName>
</protein>
<reference evidence="4" key="1">
    <citation type="submission" date="2018-12" db="EMBL/GenBank/DDBJ databases">
        <authorList>
            <person name="Syme R.A."/>
            <person name="Farfan-Caceres L."/>
            <person name="Lichtenzveig J."/>
        </authorList>
    </citation>
    <scope>NUCLEOTIDE SEQUENCE</scope>
    <source>
        <strain evidence="4">Al4</strain>
    </source>
</reference>
<evidence type="ECO:0000313" key="5">
    <source>
        <dbReference type="Proteomes" id="UP000651452"/>
    </source>
</evidence>
<feature type="signal peptide" evidence="2">
    <location>
        <begin position="1"/>
        <end position="21"/>
    </location>
</feature>
<dbReference type="InterPro" id="IPR014044">
    <property type="entry name" value="CAP_dom"/>
</dbReference>
<feature type="domain" description="SCP" evidence="3">
    <location>
        <begin position="37"/>
        <end position="168"/>
    </location>
</feature>
<dbReference type="Pfam" id="PF00188">
    <property type="entry name" value="CAP"/>
    <property type="match status" value="1"/>
</dbReference>
<dbReference type="EMBL" id="RZGK01000018">
    <property type="protein sequence ID" value="KAF9692438.1"/>
    <property type="molecule type" value="Genomic_DNA"/>
</dbReference>
<dbReference type="PRINTS" id="PR00837">
    <property type="entry name" value="V5TPXLIKE"/>
</dbReference>
<organism evidence="4 5">
    <name type="scientific">Ascochyta lentis</name>
    <dbReference type="NCBI Taxonomy" id="205686"/>
    <lineage>
        <taxon>Eukaryota</taxon>
        <taxon>Fungi</taxon>
        <taxon>Dikarya</taxon>
        <taxon>Ascomycota</taxon>
        <taxon>Pezizomycotina</taxon>
        <taxon>Dothideomycetes</taxon>
        <taxon>Pleosporomycetidae</taxon>
        <taxon>Pleosporales</taxon>
        <taxon>Pleosporineae</taxon>
        <taxon>Didymellaceae</taxon>
        <taxon>Ascochyta</taxon>
    </lineage>
</organism>
<dbReference type="SMART" id="SM00198">
    <property type="entry name" value="SCP"/>
    <property type="match status" value="1"/>
</dbReference>
<evidence type="ECO:0000259" key="3">
    <source>
        <dbReference type="SMART" id="SM00198"/>
    </source>
</evidence>
<dbReference type="AlphaFoldDB" id="A0A8H7MEW2"/>
<dbReference type="Gene3D" id="3.40.33.10">
    <property type="entry name" value="CAP"/>
    <property type="match status" value="1"/>
</dbReference>
<reference evidence="4" key="2">
    <citation type="submission" date="2020-09" db="EMBL/GenBank/DDBJ databases">
        <title>Reference genome assembly for Australian Ascochyta lentis isolate Al4.</title>
        <authorList>
            <person name="Lee R.C."/>
            <person name="Farfan-Caceres L.M."/>
            <person name="Debler J.W."/>
            <person name="Williams A.H."/>
            <person name="Henares B.M."/>
        </authorList>
    </citation>
    <scope>NUCLEOTIDE SEQUENCE</scope>
    <source>
        <strain evidence="4">Al4</strain>
    </source>
</reference>
<feature type="chain" id="PRO_5034917102" description="SCP domain-containing protein" evidence="2">
    <location>
        <begin position="22"/>
        <end position="175"/>
    </location>
</feature>
<keyword evidence="5" id="KW-1185">Reference proteome</keyword>
<accession>A0A8H7MEW2</accession>
<keyword evidence="2" id="KW-0732">Signal</keyword>
<sequence length="175" mass="19563">MPSLFHVLPVLLLSLSSRTFAQSTNANVSAEYTNDDAFQKAVLDTTNLYRSQHDAVELSWNESLAGTAREWSEKCGAVPQAKPSHPATLPQQPRSKWGDERRDYEFKEYEFKKGEFSSETGHFSQLGWRNTASVAVRALSVMAERKGRGGAMGWYLVCNYHPAGNVLGQFTENVD</sequence>
<dbReference type="Proteomes" id="UP000651452">
    <property type="component" value="Unassembled WGS sequence"/>
</dbReference>